<proteinExistence type="predicted"/>
<reference evidence="1 2" key="1">
    <citation type="journal article" date="2024" name="Science">
        <title>Giant polyketide synthase enzymes in the biosynthesis of giant marine polyether toxins.</title>
        <authorList>
            <person name="Fallon T.R."/>
            <person name="Shende V.V."/>
            <person name="Wierzbicki I.H."/>
            <person name="Pendleton A.L."/>
            <person name="Watervoot N.F."/>
            <person name="Auber R.P."/>
            <person name="Gonzalez D.J."/>
            <person name="Wisecaver J.H."/>
            <person name="Moore B.S."/>
        </authorList>
    </citation>
    <scope>NUCLEOTIDE SEQUENCE [LARGE SCALE GENOMIC DNA]</scope>
    <source>
        <strain evidence="1 2">12B1</strain>
    </source>
</reference>
<dbReference type="PANTHER" id="PTHR15192">
    <property type="entry name" value="PROTEIN CBG05349"/>
    <property type="match status" value="1"/>
</dbReference>
<sequence length="495" mass="53175">MKPLDAVVVGAGPSGLAASLALSGWRPHAKPGCRVDDPDLMRRLQRHLASQPSGLIDAAAMVSLSVGLRGRSNNPAALLFDALYHVGAEHGHPQPSCLDVRVASAPLSHLIVDPAPPGGSWHRMHEATRTLSPGQWMELPGFRLEDYMVSAGYATRAAARTAAAARQPRSLVAGYYEAAATHFNISKAYRKARVIKVERSTDAGEGLSFSDPVWTVTLDDGGPPHRTHALILAIGTQGSPRQLKIEGELRDFVFHRCDDGLVQMRTVLVVGAGLAAADCVVHHLSRGRSVVHVFRGDALATKIGSKFSEATAMRMYPEYHLLARAMTTELVSEDGDPRAYAPLLGGRYRPEANGHLRAIHSNGTCTVEVMHSARRLAAYSVSAVSILIGSKPKFDFLPRDVLLELEAAGPPADTLHGVKATHPVFFNVNPNTAEVHAVPTMYALGPLRGDNFVRFAIYDGYSVANALVTRASQRIRAARQVIERGSCSTASDTPI</sequence>
<evidence type="ECO:0008006" key="3">
    <source>
        <dbReference type="Google" id="ProtNLM"/>
    </source>
</evidence>
<dbReference type="PANTHER" id="PTHR15192:SF8">
    <property type="entry name" value="FAD_NAD(P)-BINDING DOMAIN-CONTAINING PROTEIN"/>
    <property type="match status" value="1"/>
</dbReference>
<dbReference type="Gene3D" id="3.50.50.60">
    <property type="entry name" value="FAD/NAD(P)-binding domain"/>
    <property type="match status" value="1"/>
</dbReference>
<dbReference type="InterPro" id="IPR029731">
    <property type="entry name" value="OSGIN1/2"/>
</dbReference>
<comment type="caution">
    <text evidence="1">The sequence shown here is derived from an EMBL/GenBank/DDBJ whole genome shotgun (WGS) entry which is preliminary data.</text>
</comment>
<evidence type="ECO:0000313" key="1">
    <source>
        <dbReference type="EMBL" id="KAL1530112.1"/>
    </source>
</evidence>
<dbReference type="AlphaFoldDB" id="A0AB34K9W2"/>
<evidence type="ECO:0000313" key="2">
    <source>
        <dbReference type="Proteomes" id="UP001515480"/>
    </source>
</evidence>
<dbReference type="InterPro" id="IPR036188">
    <property type="entry name" value="FAD/NAD-bd_sf"/>
</dbReference>
<keyword evidence="2" id="KW-1185">Reference proteome</keyword>
<name>A0AB34K9W2_PRYPA</name>
<gene>
    <name evidence="1" type="ORF">AB1Y20_001033</name>
</gene>
<accession>A0AB34K9W2</accession>
<dbReference type="SUPFAM" id="SSF51905">
    <property type="entry name" value="FAD/NAD(P)-binding domain"/>
    <property type="match status" value="1"/>
</dbReference>
<dbReference type="EMBL" id="JBGBPQ010000001">
    <property type="protein sequence ID" value="KAL1530112.1"/>
    <property type="molecule type" value="Genomic_DNA"/>
</dbReference>
<protein>
    <recommendedName>
        <fullName evidence="3">L-ornithine N(5)-monooxygenase</fullName>
    </recommendedName>
</protein>
<dbReference type="Proteomes" id="UP001515480">
    <property type="component" value="Unassembled WGS sequence"/>
</dbReference>
<organism evidence="1 2">
    <name type="scientific">Prymnesium parvum</name>
    <name type="common">Toxic golden alga</name>
    <dbReference type="NCBI Taxonomy" id="97485"/>
    <lineage>
        <taxon>Eukaryota</taxon>
        <taxon>Haptista</taxon>
        <taxon>Haptophyta</taxon>
        <taxon>Prymnesiophyceae</taxon>
        <taxon>Prymnesiales</taxon>
        <taxon>Prymnesiaceae</taxon>
        <taxon>Prymnesium</taxon>
    </lineage>
</organism>